<dbReference type="SUPFAM" id="SSF58104">
    <property type="entry name" value="Methyl-accepting chemotaxis protein (MCP) signaling domain"/>
    <property type="match status" value="1"/>
</dbReference>
<accession>A0A420FSY8</accession>
<name>A0A420FSY8_9BURK</name>
<protein>
    <recommendedName>
        <fullName evidence="11">Methyl-accepting chemotaxis protein</fullName>
    </recommendedName>
</protein>
<dbReference type="PROSITE" id="PS50885">
    <property type="entry name" value="HAMP"/>
    <property type="match status" value="1"/>
</dbReference>
<evidence type="ECO:0000259" key="8">
    <source>
        <dbReference type="PROSITE" id="PS50885"/>
    </source>
</evidence>
<gene>
    <name evidence="9" type="ORF">BCY88_37255</name>
</gene>
<feature type="domain" description="Methyl-accepting transducer" evidence="7">
    <location>
        <begin position="262"/>
        <end position="491"/>
    </location>
</feature>
<keyword evidence="6" id="KW-1133">Transmembrane helix</keyword>
<dbReference type="InterPro" id="IPR024478">
    <property type="entry name" value="HlyB_4HB_MCP"/>
</dbReference>
<dbReference type="PRINTS" id="PR00260">
    <property type="entry name" value="CHEMTRNSDUCR"/>
</dbReference>
<evidence type="ECO:0008006" key="11">
    <source>
        <dbReference type="Google" id="ProtNLM"/>
    </source>
</evidence>
<dbReference type="CDD" id="cd06225">
    <property type="entry name" value="HAMP"/>
    <property type="match status" value="1"/>
</dbReference>
<dbReference type="GO" id="GO:0007165">
    <property type="term" value="P:signal transduction"/>
    <property type="evidence" value="ECO:0007669"/>
    <property type="project" value="UniProtKB-KW"/>
</dbReference>
<evidence type="ECO:0000256" key="4">
    <source>
        <dbReference type="PROSITE-ProRule" id="PRU00284"/>
    </source>
</evidence>
<evidence type="ECO:0000313" key="10">
    <source>
        <dbReference type="Proteomes" id="UP000283709"/>
    </source>
</evidence>
<sequence>MALTFSIFAAALVASGAYGLWQLGQSQSRFENFYTKILPAIEGMNGVAANIADIRILLYRHAMTSDLSGKTDIEAAVAEGKKSLEDLIARYSRNDVLDEVERKLTEDDKENLAAYEAATSKFMETSRSGDMEVARKALFGGGPLDIASRKLRAGLAAHVNYDMKLASEFRSGNESAYRASVLAFVIGILSILLAAGFMALRSLDHIRLSLRGLQTALQDTSDSLNLSRRAPVNRMDELGQTVTAFNTLMTRVSEALGSVRVSTESVAVASREIASGNTDLSARTEEQAASLEETAASMTQLTETVKQNADNARQANAMATQATGMADSGNEAVQAMIWTMGKITQSSSKISEITSVIEGIAFQTNILALNAAVEAARAGGQGRGFAVVASEVRSLAQRSSTAAKEIKGLIESSVATVKDGAKQAVEVGETMDDVKRAIKRVSDIVGEIAAASEEQSHGIEQINQAVGQMDEVTQQNAELVEQAAAATQSLEEQATSLKEAISVFKLADTGSHTQGHSIAKSSAQVLPRATMAEKAVPVKPRTIVNAQPVIYAGSDAVGADGQTF</sequence>
<proteinExistence type="inferred from homology"/>
<dbReference type="Proteomes" id="UP000283709">
    <property type="component" value="Unassembled WGS sequence"/>
</dbReference>
<dbReference type="CDD" id="cd11386">
    <property type="entry name" value="MCP_signal"/>
    <property type="match status" value="1"/>
</dbReference>
<reference evidence="9 10" key="1">
    <citation type="submission" date="2016-07" db="EMBL/GenBank/DDBJ databases">
        <title>Genome analysis of Burkholderia fungorum ES3-20.</title>
        <authorList>
            <person name="Xu D."/>
            <person name="Yao R."/>
            <person name="Zheng S."/>
        </authorList>
    </citation>
    <scope>NUCLEOTIDE SEQUENCE [LARGE SCALE GENOMIC DNA]</scope>
    <source>
        <strain evidence="9 10">ES3-20</strain>
    </source>
</reference>
<evidence type="ECO:0000313" key="9">
    <source>
        <dbReference type="EMBL" id="RKF35982.1"/>
    </source>
</evidence>
<feature type="coiled-coil region" evidence="5">
    <location>
        <begin position="462"/>
        <end position="500"/>
    </location>
</feature>
<dbReference type="PANTHER" id="PTHR43531">
    <property type="entry name" value="PROTEIN ICFG"/>
    <property type="match status" value="1"/>
</dbReference>
<comment type="subcellular location">
    <subcellularLocation>
        <location evidence="1">Membrane</location>
    </subcellularLocation>
</comment>
<evidence type="ECO:0000256" key="3">
    <source>
        <dbReference type="ARBA" id="ARBA00029447"/>
    </source>
</evidence>
<evidence type="ECO:0000256" key="1">
    <source>
        <dbReference type="ARBA" id="ARBA00004370"/>
    </source>
</evidence>
<dbReference type="Pfam" id="PF12729">
    <property type="entry name" value="4HB_MCP_1"/>
    <property type="match status" value="1"/>
</dbReference>
<dbReference type="GO" id="GO:0006935">
    <property type="term" value="P:chemotaxis"/>
    <property type="evidence" value="ECO:0007669"/>
    <property type="project" value="InterPro"/>
</dbReference>
<keyword evidence="4" id="KW-0807">Transducer</keyword>
<evidence type="ECO:0000256" key="5">
    <source>
        <dbReference type="SAM" id="Coils"/>
    </source>
</evidence>
<dbReference type="SMART" id="SM00283">
    <property type="entry name" value="MA"/>
    <property type="match status" value="1"/>
</dbReference>
<keyword evidence="5" id="KW-0175">Coiled coil</keyword>
<organism evidence="9 10">
    <name type="scientific">Paraburkholderia fungorum</name>
    <dbReference type="NCBI Taxonomy" id="134537"/>
    <lineage>
        <taxon>Bacteria</taxon>
        <taxon>Pseudomonadati</taxon>
        <taxon>Pseudomonadota</taxon>
        <taxon>Betaproteobacteria</taxon>
        <taxon>Burkholderiales</taxon>
        <taxon>Burkholderiaceae</taxon>
        <taxon>Paraburkholderia</taxon>
    </lineage>
</organism>
<comment type="similarity">
    <text evidence="3">Belongs to the methyl-accepting chemotaxis (MCP) protein family.</text>
</comment>
<dbReference type="GO" id="GO:0004888">
    <property type="term" value="F:transmembrane signaling receptor activity"/>
    <property type="evidence" value="ECO:0007669"/>
    <property type="project" value="InterPro"/>
</dbReference>
<dbReference type="Gene3D" id="1.10.287.950">
    <property type="entry name" value="Methyl-accepting chemotaxis protein"/>
    <property type="match status" value="1"/>
</dbReference>
<keyword evidence="6" id="KW-0812">Transmembrane</keyword>
<evidence type="ECO:0000256" key="6">
    <source>
        <dbReference type="SAM" id="Phobius"/>
    </source>
</evidence>
<evidence type="ECO:0000256" key="2">
    <source>
        <dbReference type="ARBA" id="ARBA00022481"/>
    </source>
</evidence>
<comment type="caution">
    <text evidence="9">The sequence shown here is derived from an EMBL/GenBank/DDBJ whole genome shotgun (WGS) entry which is preliminary data.</text>
</comment>
<dbReference type="PANTHER" id="PTHR43531:SF14">
    <property type="entry name" value="METHYL-ACCEPTING CHEMOTAXIS PROTEIN I-RELATED"/>
    <property type="match status" value="1"/>
</dbReference>
<feature type="domain" description="HAMP" evidence="8">
    <location>
        <begin position="204"/>
        <end position="257"/>
    </location>
</feature>
<dbReference type="GO" id="GO:0005886">
    <property type="term" value="C:plasma membrane"/>
    <property type="evidence" value="ECO:0007669"/>
    <property type="project" value="TreeGrafter"/>
</dbReference>
<keyword evidence="6" id="KW-0472">Membrane</keyword>
<dbReference type="PROSITE" id="PS50111">
    <property type="entry name" value="CHEMOTAXIS_TRANSDUC_2"/>
    <property type="match status" value="1"/>
</dbReference>
<evidence type="ECO:0000259" key="7">
    <source>
        <dbReference type="PROSITE" id="PS50111"/>
    </source>
</evidence>
<dbReference type="InterPro" id="IPR051310">
    <property type="entry name" value="MCP_chemotaxis"/>
</dbReference>
<dbReference type="AlphaFoldDB" id="A0A420FSY8"/>
<keyword evidence="2" id="KW-0488">Methylation</keyword>
<dbReference type="InterPro" id="IPR004089">
    <property type="entry name" value="MCPsignal_dom"/>
</dbReference>
<dbReference type="EMBL" id="MCAS01000044">
    <property type="protein sequence ID" value="RKF35982.1"/>
    <property type="molecule type" value="Genomic_DNA"/>
</dbReference>
<dbReference type="InterPro" id="IPR004090">
    <property type="entry name" value="Chemotax_Me-accpt_rcpt"/>
</dbReference>
<dbReference type="InterPro" id="IPR003660">
    <property type="entry name" value="HAMP_dom"/>
</dbReference>
<feature type="transmembrane region" description="Helical" evidence="6">
    <location>
        <begin position="179"/>
        <end position="200"/>
    </location>
</feature>
<dbReference type="Pfam" id="PF00015">
    <property type="entry name" value="MCPsignal"/>
    <property type="match status" value="1"/>
</dbReference>
<dbReference type="FunFam" id="1.10.287.950:FF:000001">
    <property type="entry name" value="Methyl-accepting chemotaxis sensory transducer"/>
    <property type="match status" value="1"/>
</dbReference>